<organism evidence="2 3">
    <name type="scientific">Luteimonas terrae</name>
    <dbReference type="NCBI Taxonomy" id="1530191"/>
    <lineage>
        <taxon>Bacteria</taxon>
        <taxon>Pseudomonadati</taxon>
        <taxon>Pseudomonadota</taxon>
        <taxon>Gammaproteobacteria</taxon>
        <taxon>Lysobacterales</taxon>
        <taxon>Lysobacteraceae</taxon>
        <taxon>Luteimonas</taxon>
    </lineage>
</organism>
<dbReference type="Proteomes" id="UP001256588">
    <property type="component" value="Unassembled WGS sequence"/>
</dbReference>
<protein>
    <submittedName>
        <fullName evidence="2">Uncharacterized protein</fullName>
    </submittedName>
</protein>
<keyword evidence="1" id="KW-1133">Transmembrane helix</keyword>
<evidence type="ECO:0000256" key="1">
    <source>
        <dbReference type="SAM" id="Phobius"/>
    </source>
</evidence>
<dbReference type="EMBL" id="JAVDWO010000005">
    <property type="protein sequence ID" value="MDR7192717.1"/>
    <property type="molecule type" value="Genomic_DNA"/>
</dbReference>
<feature type="transmembrane region" description="Helical" evidence="1">
    <location>
        <begin position="12"/>
        <end position="34"/>
    </location>
</feature>
<keyword evidence="3" id="KW-1185">Reference proteome</keyword>
<proteinExistence type="predicted"/>
<evidence type="ECO:0000313" key="3">
    <source>
        <dbReference type="Proteomes" id="UP001256588"/>
    </source>
</evidence>
<dbReference type="RefSeq" id="WP_310234022.1">
    <property type="nucleotide sequence ID" value="NZ_JAVDWO010000005.1"/>
</dbReference>
<sequence length="153" mass="16574">MDAILTLSGGDAAAWTQAILSGAGIILAAFMPLYMRWSQRHFDTSKIVAALDLATHHAERAVDLRSVLEQDRNNHDETLIWRGISSALENLSPSALPTPKLLQHLVIARAVAERQVSTIRNIAERGLGDHAYSALVAAQMTLRDIAADARAGK</sequence>
<gene>
    <name evidence="2" type="ORF">J2W68_001433</name>
</gene>
<accession>A0ABU1XVD3</accession>
<evidence type="ECO:0000313" key="2">
    <source>
        <dbReference type="EMBL" id="MDR7192717.1"/>
    </source>
</evidence>
<keyword evidence="1" id="KW-0472">Membrane</keyword>
<keyword evidence="1" id="KW-0812">Transmembrane</keyword>
<comment type="caution">
    <text evidence="2">The sequence shown here is derived from an EMBL/GenBank/DDBJ whole genome shotgun (WGS) entry which is preliminary data.</text>
</comment>
<reference evidence="2 3" key="1">
    <citation type="submission" date="2023-07" db="EMBL/GenBank/DDBJ databases">
        <title>Sorghum-associated microbial communities from plants grown in Nebraska, USA.</title>
        <authorList>
            <person name="Schachtman D."/>
        </authorList>
    </citation>
    <scope>NUCLEOTIDE SEQUENCE [LARGE SCALE GENOMIC DNA]</scope>
    <source>
        <strain evidence="2 3">4099</strain>
    </source>
</reference>
<name>A0ABU1XVD3_9GAMM</name>